<accession>A0A9X9X4A9</accession>
<dbReference type="RefSeq" id="WP_211864661.1">
    <property type="nucleotide sequence ID" value="NZ_JAAEDM010000128.1"/>
</dbReference>
<dbReference type="Proteomes" id="UP001138751">
    <property type="component" value="Unassembled WGS sequence"/>
</dbReference>
<evidence type="ECO:0000313" key="3">
    <source>
        <dbReference type="Proteomes" id="UP001138751"/>
    </source>
</evidence>
<keyword evidence="1" id="KW-0175">Coiled coil</keyword>
<reference evidence="2" key="2">
    <citation type="journal article" date="2021" name="Syst. Appl. Microbiol.">
        <title>Roseomonas hellenica sp. nov., isolated from roots of wild-growing Alkanna tinctoria.</title>
        <authorList>
            <person name="Rat A."/>
            <person name="Naranjo H.D."/>
            <person name="Lebbe L."/>
            <person name="Cnockaert M."/>
            <person name="Krigas N."/>
            <person name="Grigoriadou K."/>
            <person name="Maloupa E."/>
            <person name="Willems A."/>
        </authorList>
    </citation>
    <scope>NUCLEOTIDE SEQUENCE</scope>
    <source>
        <strain evidence="2">LMG 31231</strain>
    </source>
</reference>
<dbReference type="AlphaFoldDB" id="A0A9X9X4A9"/>
<name>A0A9X9X4A9_9PROT</name>
<gene>
    <name evidence="2" type="ORF">GXW76_23905</name>
</gene>
<reference evidence="2" key="1">
    <citation type="submission" date="2020-01" db="EMBL/GenBank/DDBJ databases">
        <authorList>
            <person name="Rat A."/>
        </authorList>
    </citation>
    <scope>NUCLEOTIDE SEQUENCE</scope>
    <source>
        <strain evidence="2">LMG 31231</strain>
    </source>
</reference>
<comment type="caution">
    <text evidence="2">The sequence shown here is derived from an EMBL/GenBank/DDBJ whole genome shotgun (WGS) entry which is preliminary data.</text>
</comment>
<keyword evidence="3" id="KW-1185">Reference proteome</keyword>
<feature type="coiled-coil region" evidence="1">
    <location>
        <begin position="106"/>
        <end position="133"/>
    </location>
</feature>
<protein>
    <submittedName>
        <fullName evidence="2">Uncharacterized protein</fullName>
    </submittedName>
</protein>
<evidence type="ECO:0000313" key="2">
    <source>
        <dbReference type="EMBL" id="MBR0674238.1"/>
    </source>
</evidence>
<proteinExistence type="predicted"/>
<evidence type="ECO:0000256" key="1">
    <source>
        <dbReference type="SAM" id="Coils"/>
    </source>
</evidence>
<dbReference type="EMBL" id="JAAEDM010000128">
    <property type="protein sequence ID" value="MBR0674238.1"/>
    <property type="molecule type" value="Genomic_DNA"/>
</dbReference>
<feature type="non-terminal residue" evidence="2">
    <location>
        <position position="324"/>
    </location>
</feature>
<organism evidence="2 3">
    <name type="scientific">Neoroseomonas soli</name>
    <dbReference type="NCBI Taxonomy" id="1081025"/>
    <lineage>
        <taxon>Bacteria</taxon>
        <taxon>Pseudomonadati</taxon>
        <taxon>Pseudomonadota</taxon>
        <taxon>Alphaproteobacteria</taxon>
        <taxon>Acetobacterales</taxon>
        <taxon>Acetobacteraceae</taxon>
        <taxon>Neoroseomonas</taxon>
    </lineage>
</organism>
<sequence length="324" mass="34568">MPSDTLDLLDQIVKGAEAATGKGAGQPLRAEEWNTLAEAIARLARLAASRERGEAETLAKAYARADHQHLGEVGLTWFDARTRELIEARGGAGDVAARLDTLARDTKALRADLASLAGQVERLRDELSNATTEDRVRDGSIRRLGERLDGIVDLDRRVTGLDGRVAGIDTGIREAIAFRDTLRDVTGAPINIATLAQRVDGIAATQERLRLANGEVVRMRDFENRIAALEEGGVTSADLDTRIGTRLDALVAATDSMLVSRAGTAAAASLDPRFTTLESGLDATRRDVTGVLDARTADRARLDGLDARLGTEAARGDRNAAALD</sequence>